<name>A0ACB9X418_CHAAC</name>
<proteinExistence type="predicted"/>
<dbReference type="Proteomes" id="UP001057452">
    <property type="component" value="Chromosome 9"/>
</dbReference>
<accession>A0ACB9X418</accession>
<gene>
    <name evidence="1" type="ORF">KUCAC02_029192</name>
</gene>
<comment type="caution">
    <text evidence="1">The sequence shown here is derived from an EMBL/GenBank/DDBJ whole genome shotgun (WGS) entry which is preliminary data.</text>
</comment>
<evidence type="ECO:0000313" key="2">
    <source>
        <dbReference type="Proteomes" id="UP001057452"/>
    </source>
</evidence>
<dbReference type="EMBL" id="CM043793">
    <property type="protein sequence ID" value="KAI4821250.1"/>
    <property type="molecule type" value="Genomic_DNA"/>
</dbReference>
<reference evidence="1" key="1">
    <citation type="submission" date="2022-05" db="EMBL/GenBank/DDBJ databases">
        <title>Chromosome-level genome of Chaenocephalus aceratus.</title>
        <authorList>
            <person name="Park H."/>
        </authorList>
    </citation>
    <scope>NUCLEOTIDE SEQUENCE</scope>
    <source>
        <strain evidence="1">KU_202001</strain>
    </source>
</reference>
<keyword evidence="2" id="KW-1185">Reference proteome</keyword>
<evidence type="ECO:0000313" key="1">
    <source>
        <dbReference type="EMBL" id="KAI4821250.1"/>
    </source>
</evidence>
<protein>
    <submittedName>
        <fullName evidence="1">Uncharacterized protein</fullName>
    </submittedName>
</protein>
<sequence length="771" mass="86745">MEFEMKCNMSQMWSSDVQSGLDFEITHHPLTMRKVVHLIIAMERMKGSESTLSTEFRDENLLNFIMDSIVEEQIVFECASAPPAQITRTEVEPQNITDGEKRSLVMVQNNMELHAVTLQGGADSRKGDYFFPEHVDLFAPCVTIGGRTVALGIRGQNLYLSCRKDGDSPTLHLETLEDNSLLNISSDSDMVRFLFYKQDTGVNISTLMSVAQPNWLHQHSRAKQQAGGNVPGDRQTLPLLQHLSCVSKQKLMEYLAGKGKLKPPNPKPYLREDWQVKNPVMSTQVVNGKENKTPADRLRYESTKSQNTQSAKHPAKGAFGIANNVNVKDKILTPPQKAAKHPKTAFCQKLREYSCNKIKQQIWRQLERYLVMSNEDKQCQDESWPYVIGVTSAAVAELAVKSKTCKKTDDKKGHISANAPPPQAGFKRTSAPVVAQTVPRAGRTISHTSQATLTKTPKFPVRVIPQTEGKKPTAAQEERIKKLQEWREAKGISYKRPPMPVKTAVRLTVAMHQPFWGPMNEEDKVHSLISAVDRSLADCIILLAKGCPLEQVKGVLSRLPAVSRKFAKYWICQARLMEQEGNMEVLPMFEEAVGVVLEPVDELRTVVFEILKRKEEIQANEREEDQIPTNEGTPESIDIPMTPQPVRALIYGERGDSSVVKYKITATPGGPPSQQKEPVRVNGQEVRFFTPVRRSVRIERSSLRYPASLQEHDLCVASYADLISEEDAERSEEQEGGETSPYADNTPMYVYRQNEALEDKVFVKLVYDEDV</sequence>
<organism evidence="1 2">
    <name type="scientific">Chaenocephalus aceratus</name>
    <name type="common">Blackfin icefish</name>
    <name type="synonym">Chaenichthys aceratus</name>
    <dbReference type="NCBI Taxonomy" id="36190"/>
    <lineage>
        <taxon>Eukaryota</taxon>
        <taxon>Metazoa</taxon>
        <taxon>Chordata</taxon>
        <taxon>Craniata</taxon>
        <taxon>Vertebrata</taxon>
        <taxon>Euteleostomi</taxon>
        <taxon>Actinopterygii</taxon>
        <taxon>Neopterygii</taxon>
        <taxon>Teleostei</taxon>
        <taxon>Neoteleostei</taxon>
        <taxon>Acanthomorphata</taxon>
        <taxon>Eupercaria</taxon>
        <taxon>Perciformes</taxon>
        <taxon>Notothenioidei</taxon>
        <taxon>Channichthyidae</taxon>
        <taxon>Chaenocephalus</taxon>
    </lineage>
</organism>